<proteinExistence type="predicted"/>
<accession>A0A6S7EU34</accession>
<dbReference type="EMBL" id="CADILG010000080">
    <property type="protein sequence ID" value="CAB3926760.1"/>
    <property type="molecule type" value="Genomic_DNA"/>
</dbReference>
<protein>
    <submittedName>
        <fullName evidence="2">Uncharacterized protein</fullName>
    </submittedName>
</protein>
<dbReference type="Proteomes" id="UP000494117">
    <property type="component" value="Unassembled WGS sequence"/>
</dbReference>
<dbReference type="RefSeq" id="WP_175211170.1">
    <property type="nucleotide sequence ID" value="NZ_CADILG010000080.1"/>
</dbReference>
<evidence type="ECO:0000313" key="3">
    <source>
        <dbReference type="Proteomes" id="UP000494117"/>
    </source>
</evidence>
<gene>
    <name evidence="2" type="ORF">LMG26858_05919</name>
</gene>
<evidence type="ECO:0000256" key="1">
    <source>
        <dbReference type="SAM" id="MobiDB-lite"/>
    </source>
</evidence>
<organism evidence="2 3">
    <name type="scientific">Achromobacter anxifer</name>
    <dbReference type="NCBI Taxonomy" id="1287737"/>
    <lineage>
        <taxon>Bacteria</taxon>
        <taxon>Pseudomonadati</taxon>
        <taxon>Pseudomonadota</taxon>
        <taxon>Betaproteobacteria</taxon>
        <taxon>Burkholderiales</taxon>
        <taxon>Alcaligenaceae</taxon>
        <taxon>Achromobacter</taxon>
    </lineage>
</organism>
<keyword evidence="3" id="KW-1185">Reference proteome</keyword>
<feature type="compositionally biased region" description="Low complexity" evidence="1">
    <location>
        <begin position="137"/>
        <end position="160"/>
    </location>
</feature>
<feature type="region of interest" description="Disordered" evidence="1">
    <location>
        <begin position="1"/>
        <end position="25"/>
    </location>
</feature>
<feature type="compositionally biased region" description="Low complexity" evidence="1">
    <location>
        <begin position="8"/>
        <end position="20"/>
    </location>
</feature>
<feature type="region of interest" description="Disordered" evidence="1">
    <location>
        <begin position="135"/>
        <end position="166"/>
    </location>
</feature>
<sequence length="196" mass="21188">MNDKTRTWRSTTTTRSWTSTKDLTPEQRGRIEELLDGGMDGATVSQTWSYAGTENGESFKVEIKDGAVTVNGRRYDSLDAVPRAERARIEALRAGQDDGGLWDMLRNAGVDVDHLAQGMQPQDAKPAFTIETDEAEPAQAQPQTQTRASTQATQADQTDAGLSPGAVPAGGGLRRMLLIGIAVGLGWWVARALNLF</sequence>
<dbReference type="AlphaFoldDB" id="A0A6S7EU34"/>
<evidence type="ECO:0000313" key="2">
    <source>
        <dbReference type="EMBL" id="CAB3926760.1"/>
    </source>
</evidence>
<name>A0A6S7EU34_9BURK</name>
<reference evidence="2 3" key="1">
    <citation type="submission" date="2020-04" db="EMBL/GenBank/DDBJ databases">
        <authorList>
            <person name="De Canck E."/>
        </authorList>
    </citation>
    <scope>NUCLEOTIDE SEQUENCE [LARGE SCALE GENOMIC DNA]</scope>
    <source>
        <strain evidence="2 3">LMG 26858</strain>
    </source>
</reference>